<organism evidence="1 2">
    <name type="scientific">Cellulomonas gilvus (strain ATCC 13127 / NRRL B-14078)</name>
    <name type="common">Cellvibrio gilvus</name>
    <dbReference type="NCBI Taxonomy" id="593907"/>
    <lineage>
        <taxon>Bacteria</taxon>
        <taxon>Bacillati</taxon>
        <taxon>Actinomycetota</taxon>
        <taxon>Actinomycetes</taxon>
        <taxon>Micrococcales</taxon>
        <taxon>Cellulomonadaceae</taxon>
        <taxon>Cellulomonas</taxon>
    </lineage>
</organism>
<reference evidence="2" key="1">
    <citation type="submission" date="2011-04" db="EMBL/GenBank/DDBJ databases">
        <title>Complete sequence of Cellvibrio gilvus ATCC 13127.</title>
        <authorList>
            <person name="Lucas S."/>
            <person name="Han J."/>
            <person name="Lapidus A."/>
            <person name="Cheng J.-F."/>
            <person name="Goodwin L."/>
            <person name="Pitluck S."/>
            <person name="Peters L."/>
            <person name="Munk A."/>
            <person name="Detter J.C."/>
            <person name="Han C."/>
            <person name="Tapia R."/>
            <person name="Land M."/>
            <person name="Hauser L."/>
            <person name="Kyrpides N."/>
            <person name="Ivanova N."/>
            <person name="Ovchinnikova G."/>
            <person name="Pagani I."/>
            <person name="Mead D."/>
            <person name="Brumm P."/>
            <person name="Woyke T."/>
        </authorList>
    </citation>
    <scope>NUCLEOTIDE SEQUENCE [LARGE SCALE GENOMIC DNA]</scope>
    <source>
        <strain evidence="2">ATCC 13127 / NRRL B-14078</strain>
    </source>
</reference>
<accession>F8A2G0</accession>
<dbReference type="Proteomes" id="UP000000485">
    <property type="component" value="Chromosome"/>
</dbReference>
<evidence type="ECO:0000313" key="1">
    <source>
        <dbReference type="EMBL" id="AEI11817.1"/>
    </source>
</evidence>
<dbReference type="InterPro" id="IPR021508">
    <property type="entry name" value="Gp17-like"/>
</dbReference>
<dbReference type="Pfam" id="PF11367">
    <property type="entry name" value="Tail_completion_gp17"/>
    <property type="match status" value="1"/>
</dbReference>
<sequence>MTSLREAVLALLPAGTFEGEAPASATLPWRVVTIDVPTPVRRALAGPVHTRRARVRVTVAAANHQACHILAAQVVAALEFVTPAADEVTCGPLMHVSSRPITRDPQVTLPATNTSAFFTVLDFGLTVAASPTP</sequence>
<evidence type="ECO:0000313" key="2">
    <source>
        <dbReference type="Proteomes" id="UP000000485"/>
    </source>
</evidence>
<proteinExistence type="predicted"/>
<dbReference type="HOGENOM" id="CLU_1902919_0_0_11"/>
<dbReference type="RefSeq" id="WP_013883336.1">
    <property type="nucleotide sequence ID" value="NC_015671.1"/>
</dbReference>
<keyword evidence="2" id="KW-1185">Reference proteome</keyword>
<name>F8A2G0_CELGA</name>
<dbReference type="EMBL" id="CP002665">
    <property type="protein sequence ID" value="AEI11817.1"/>
    <property type="molecule type" value="Genomic_DNA"/>
</dbReference>
<dbReference type="KEGG" id="cga:Celgi_1298"/>
<gene>
    <name evidence="1" type="ordered locus">Celgi_1298</name>
</gene>
<protein>
    <submittedName>
        <fullName evidence="1">Uncharacterized protein</fullName>
    </submittedName>
</protein>
<dbReference type="AlphaFoldDB" id="F8A2G0"/>
<dbReference type="OrthoDB" id="9958234at2"/>
<dbReference type="STRING" id="593907.Celgi_1298"/>